<sequence>MQSRSKENSNISTGYASSPDRAKDFAGQNQDRWQEFSKRTIEKLAGLMKSFPKTKPTDLPENCDPSTLETGVGCAYAFLAKERAKIAIEQSTNQRNDREAELFGKYRETMYDDMAGEVVMRGDSNSFEAQQEEIFKLIVELIKQAANKVMDQDGEPQHFRFKKEQDSNSTYFIAFSMPRHNTKIQSYKDKTDGFLYTITIDFPKTDPANKEHTDKLCTIRTFISKDESERGEIKPLVAYIFYPIQNSPSMVCGNFRAADIHYQACRQWTPEKGVDDFLKNAGKLVHLLAATLTVERGNSAIIEWMVRGLAREKGLELGPFKYGNGIAWDFKAFLTPNPDDYANWYATNAFSSVHRLTPKSTPPDYEKLWNETKGSDVQKAIRLLQDYTKENNNSMMFFTGHWNRHHTDLIKKALYEFKNNPPQSLKEIIGYFKKNIDINKLNTAGSLMKRLDFIAAKANVYLSTETDSTPDLKRTI</sequence>
<dbReference type="InterPro" id="IPR041234">
    <property type="entry name" value="RavJ-like_C"/>
</dbReference>
<evidence type="ECO:0000313" key="3">
    <source>
        <dbReference type="EMBL" id="KTD82955.1"/>
    </source>
</evidence>
<dbReference type="Gene3D" id="1.10.3290.20">
    <property type="match status" value="1"/>
</dbReference>
<dbReference type="PATRIC" id="fig|66969.6.peg.191"/>
<dbReference type="OrthoDB" id="5644945at2"/>
<evidence type="ECO:0000256" key="1">
    <source>
        <dbReference type="SAM" id="MobiDB-lite"/>
    </source>
</evidence>
<dbReference type="RefSeq" id="WP_058479049.1">
    <property type="nucleotide sequence ID" value="NZ_CAAAIQ010000030.1"/>
</dbReference>
<gene>
    <name evidence="3" type="primary">lidE_1</name>
    <name evidence="3" type="ORF">Lwal_0174</name>
</gene>
<dbReference type="EMBL" id="LNZB01000005">
    <property type="protein sequence ID" value="KTD82955.1"/>
    <property type="molecule type" value="Genomic_DNA"/>
</dbReference>
<keyword evidence="4" id="KW-1185">Reference proteome</keyword>
<proteinExistence type="predicted"/>
<dbReference type="Pfam" id="PF18493">
    <property type="entry name" value="DUF5617"/>
    <property type="match status" value="1"/>
</dbReference>
<protein>
    <submittedName>
        <fullName evidence="3">LidE</fullName>
    </submittedName>
</protein>
<dbReference type="STRING" id="66969.Lwal_0174"/>
<name>A0A0W1ANN2_9GAMM</name>
<reference evidence="3 4" key="1">
    <citation type="submission" date="2015-11" db="EMBL/GenBank/DDBJ databases">
        <title>Genomic analysis of 38 Legionella species identifies large and diverse effector repertoires.</title>
        <authorList>
            <person name="Burstein D."/>
            <person name="Amaro F."/>
            <person name="Zusman T."/>
            <person name="Lifshitz Z."/>
            <person name="Cohen O."/>
            <person name="Gilbert J.A."/>
            <person name="Pupko T."/>
            <person name="Shuman H.A."/>
            <person name="Segal G."/>
        </authorList>
    </citation>
    <scope>NUCLEOTIDE SEQUENCE [LARGE SCALE GENOMIC DNA]</scope>
    <source>
        <strain evidence="3 4">ATCC 51914</strain>
    </source>
</reference>
<evidence type="ECO:0000313" key="4">
    <source>
        <dbReference type="Proteomes" id="UP000054729"/>
    </source>
</evidence>
<dbReference type="Proteomes" id="UP000054729">
    <property type="component" value="Unassembled WGS sequence"/>
</dbReference>
<evidence type="ECO:0000259" key="2">
    <source>
        <dbReference type="Pfam" id="PF18493"/>
    </source>
</evidence>
<dbReference type="AlphaFoldDB" id="A0A0W1ANN2"/>
<feature type="domain" description="RavJ-like C-terminal" evidence="2">
    <location>
        <begin position="364"/>
        <end position="454"/>
    </location>
</feature>
<organism evidence="3 4">
    <name type="scientific">Legionella waltersii</name>
    <dbReference type="NCBI Taxonomy" id="66969"/>
    <lineage>
        <taxon>Bacteria</taxon>
        <taxon>Pseudomonadati</taxon>
        <taxon>Pseudomonadota</taxon>
        <taxon>Gammaproteobacteria</taxon>
        <taxon>Legionellales</taxon>
        <taxon>Legionellaceae</taxon>
        <taxon>Legionella</taxon>
    </lineage>
</organism>
<accession>A0A0W1ANN2</accession>
<feature type="region of interest" description="Disordered" evidence="1">
    <location>
        <begin position="1"/>
        <end position="32"/>
    </location>
</feature>
<comment type="caution">
    <text evidence="3">The sequence shown here is derived from an EMBL/GenBank/DDBJ whole genome shotgun (WGS) entry which is preliminary data.</text>
</comment>